<protein>
    <submittedName>
        <fullName evidence="1">Uncharacterized protein</fullName>
    </submittedName>
</protein>
<dbReference type="InParanoid" id="W4JXW6"/>
<dbReference type="EMBL" id="KI925462">
    <property type="protein sequence ID" value="ETW78422.1"/>
    <property type="molecule type" value="Genomic_DNA"/>
</dbReference>
<dbReference type="KEGG" id="hir:HETIRDRAFT_109022"/>
<dbReference type="HOGENOM" id="CLU_2758090_0_0_1"/>
<dbReference type="Proteomes" id="UP000030671">
    <property type="component" value="Unassembled WGS sequence"/>
</dbReference>
<evidence type="ECO:0000313" key="1">
    <source>
        <dbReference type="EMBL" id="ETW78422.1"/>
    </source>
</evidence>
<name>W4JXW6_HETIT</name>
<dbReference type="OrthoDB" id="10532032at2759"/>
<proteinExistence type="predicted"/>
<reference evidence="1 2" key="1">
    <citation type="journal article" date="2012" name="New Phytol.">
        <title>Insight into trade-off between wood decay and parasitism from the genome of a fungal forest pathogen.</title>
        <authorList>
            <person name="Olson A."/>
            <person name="Aerts A."/>
            <person name="Asiegbu F."/>
            <person name="Belbahri L."/>
            <person name="Bouzid O."/>
            <person name="Broberg A."/>
            <person name="Canback B."/>
            <person name="Coutinho P.M."/>
            <person name="Cullen D."/>
            <person name="Dalman K."/>
            <person name="Deflorio G."/>
            <person name="van Diepen L.T."/>
            <person name="Dunand C."/>
            <person name="Duplessis S."/>
            <person name="Durling M."/>
            <person name="Gonthier P."/>
            <person name="Grimwood J."/>
            <person name="Fossdal C.G."/>
            <person name="Hansson D."/>
            <person name="Henrissat B."/>
            <person name="Hietala A."/>
            <person name="Himmelstrand K."/>
            <person name="Hoffmeister D."/>
            <person name="Hogberg N."/>
            <person name="James T.Y."/>
            <person name="Karlsson M."/>
            <person name="Kohler A."/>
            <person name="Kues U."/>
            <person name="Lee Y.H."/>
            <person name="Lin Y.C."/>
            <person name="Lind M."/>
            <person name="Lindquist E."/>
            <person name="Lombard V."/>
            <person name="Lucas S."/>
            <person name="Lunden K."/>
            <person name="Morin E."/>
            <person name="Murat C."/>
            <person name="Park J."/>
            <person name="Raffaello T."/>
            <person name="Rouze P."/>
            <person name="Salamov A."/>
            <person name="Schmutz J."/>
            <person name="Solheim H."/>
            <person name="Stahlberg J."/>
            <person name="Velez H."/>
            <person name="de Vries R.P."/>
            <person name="Wiebenga A."/>
            <person name="Woodward S."/>
            <person name="Yakovlev I."/>
            <person name="Garbelotto M."/>
            <person name="Martin F."/>
            <person name="Grigoriev I.V."/>
            <person name="Stenlid J."/>
        </authorList>
    </citation>
    <scope>NUCLEOTIDE SEQUENCE [LARGE SCALE GENOMIC DNA]</scope>
    <source>
        <strain evidence="1 2">TC 32-1</strain>
    </source>
</reference>
<dbReference type="GeneID" id="20666401"/>
<dbReference type="AlphaFoldDB" id="W4JXW6"/>
<accession>W4JXW6</accession>
<keyword evidence="2" id="KW-1185">Reference proteome</keyword>
<dbReference type="RefSeq" id="XP_009550393.1">
    <property type="nucleotide sequence ID" value="XM_009552098.1"/>
</dbReference>
<organism evidence="1 2">
    <name type="scientific">Heterobasidion irregulare (strain TC 32-1)</name>
    <dbReference type="NCBI Taxonomy" id="747525"/>
    <lineage>
        <taxon>Eukaryota</taxon>
        <taxon>Fungi</taxon>
        <taxon>Dikarya</taxon>
        <taxon>Basidiomycota</taxon>
        <taxon>Agaricomycotina</taxon>
        <taxon>Agaricomycetes</taxon>
        <taxon>Russulales</taxon>
        <taxon>Bondarzewiaceae</taxon>
        <taxon>Heterobasidion</taxon>
        <taxon>Heterobasidion annosum species complex</taxon>
    </lineage>
</organism>
<sequence length="70" mass="7920">MTTSLGRLTKAVDGIKLIVDYINDYQLTEQAQVRTPQYLVRAAIIKEFEAVAENLNLPSSDPIRQSHLDF</sequence>
<evidence type="ECO:0000313" key="2">
    <source>
        <dbReference type="Proteomes" id="UP000030671"/>
    </source>
</evidence>
<gene>
    <name evidence="1" type="ORF">HETIRDRAFT_109022</name>
</gene>